<dbReference type="EMBL" id="JANPWB010000007">
    <property type="protein sequence ID" value="KAJ1169079.1"/>
    <property type="molecule type" value="Genomic_DNA"/>
</dbReference>
<dbReference type="Proteomes" id="UP001066276">
    <property type="component" value="Chromosome 4_1"/>
</dbReference>
<protein>
    <submittedName>
        <fullName evidence="1">Uncharacterized protein</fullName>
    </submittedName>
</protein>
<evidence type="ECO:0000313" key="1">
    <source>
        <dbReference type="EMBL" id="KAJ1169079.1"/>
    </source>
</evidence>
<name>A0AAV7SY94_PLEWA</name>
<evidence type="ECO:0000313" key="2">
    <source>
        <dbReference type="Proteomes" id="UP001066276"/>
    </source>
</evidence>
<sequence>MSALHYRPPLHPLSYLAPGDKHAPCKKHRRGRLEMAVSMSDGKRIPCKLSPASWEGSPFAQLLPMPLDFKLTKD</sequence>
<gene>
    <name evidence="1" type="ORF">NDU88_000985</name>
</gene>
<reference evidence="1" key="1">
    <citation type="journal article" date="2022" name="bioRxiv">
        <title>Sequencing and chromosome-scale assembly of the giantPleurodeles waltlgenome.</title>
        <authorList>
            <person name="Brown T."/>
            <person name="Elewa A."/>
            <person name="Iarovenko S."/>
            <person name="Subramanian E."/>
            <person name="Araus A.J."/>
            <person name="Petzold A."/>
            <person name="Susuki M."/>
            <person name="Suzuki K.-i.T."/>
            <person name="Hayashi T."/>
            <person name="Toyoda A."/>
            <person name="Oliveira C."/>
            <person name="Osipova E."/>
            <person name="Leigh N.D."/>
            <person name="Simon A."/>
            <person name="Yun M.H."/>
        </authorList>
    </citation>
    <scope>NUCLEOTIDE SEQUENCE</scope>
    <source>
        <strain evidence="1">20211129_DDA</strain>
        <tissue evidence="1">Liver</tissue>
    </source>
</reference>
<accession>A0AAV7SY94</accession>
<keyword evidence="2" id="KW-1185">Reference proteome</keyword>
<comment type="caution">
    <text evidence="1">The sequence shown here is derived from an EMBL/GenBank/DDBJ whole genome shotgun (WGS) entry which is preliminary data.</text>
</comment>
<proteinExistence type="predicted"/>
<dbReference type="AlphaFoldDB" id="A0AAV7SY94"/>
<organism evidence="1 2">
    <name type="scientific">Pleurodeles waltl</name>
    <name type="common">Iberian ribbed newt</name>
    <dbReference type="NCBI Taxonomy" id="8319"/>
    <lineage>
        <taxon>Eukaryota</taxon>
        <taxon>Metazoa</taxon>
        <taxon>Chordata</taxon>
        <taxon>Craniata</taxon>
        <taxon>Vertebrata</taxon>
        <taxon>Euteleostomi</taxon>
        <taxon>Amphibia</taxon>
        <taxon>Batrachia</taxon>
        <taxon>Caudata</taxon>
        <taxon>Salamandroidea</taxon>
        <taxon>Salamandridae</taxon>
        <taxon>Pleurodelinae</taxon>
        <taxon>Pleurodeles</taxon>
    </lineage>
</organism>